<feature type="binding site" evidence="4">
    <location>
        <position position="144"/>
    </location>
    <ligand>
        <name>Fe cation</name>
        <dbReference type="ChEBI" id="CHEBI:24875"/>
    </ligand>
</feature>
<proteinExistence type="inferred from homology"/>
<dbReference type="CDD" id="cd00487">
    <property type="entry name" value="Pep_deformylase"/>
    <property type="match status" value="1"/>
</dbReference>
<dbReference type="PANTHER" id="PTHR10458:SF22">
    <property type="entry name" value="PEPTIDE DEFORMYLASE"/>
    <property type="match status" value="1"/>
</dbReference>
<comment type="cofactor">
    <cofactor evidence="4">
        <name>Fe(2+)</name>
        <dbReference type="ChEBI" id="CHEBI:29033"/>
    </cofactor>
    <text evidence="4">Binds 1 Fe(2+) ion.</text>
</comment>
<dbReference type="GO" id="GO:0042586">
    <property type="term" value="F:peptide deformylase activity"/>
    <property type="evidence" value="ECO:0007669"/>
    <property type="project" value="UniProtKB-EC"/>
</dbReference>
<feature type="binding site" evidence="4">
    <location>
        <position position="98"/>
    </location>
    <ligand>
        <name>Fe cation</name>
        <dbReference type="ChEBI" id="CHEBI:24875"/>
    </ligand>
</feature>
<dbReference type="HAMAP" id="MF_00163">
    <property type="entry name" value="Pep_deformylase"/>
    <property type="match status" value="1"/>
</dbReference>
<organism evidence="5 6">
    <name type="scientific">Pseudopedobacter beijingensis</name>
    <dbReference type="NCBI Taxonomy" id="1207056"/>
    <lineage>
        <taxon>Bacteria</taxon>
        <taxon>Pseudomonadati</taxon>
        <taxon>Bacteroidota</taxon>
        <taxon>Sphingobacteriia</taxon>
        <taxon>Sphingobacteriales</taxon>
        <taxon>Sphingobacteriaceae</taxon>
        <taxon>Pseudopedobacter</taxon>
    </lineage>
</organism>
<feature type="binding site" evidence="4">
    <location>
        <position position="140"/>
    </location>
    <ligand>
        <name>Fe cation</name>
        <dbReference type="ChEBI" id="CHEBI:24875"/>
    </ligand>
</feature>
<evidence type="ECO:0000256" key="2">
    <source>
        <dbReference type="ARBA" id="ARBA00022723"/>
    </source>
</evidence>
<dbReference type="InterPro" id="IPR036821">
    <property type="entry name" value="Peptide_deformylase_sf"/>
</dbReference>
<comment type="similarity">
    <text evidence="1 4">Belongs to the polypeptide deformylase family.</text>
</comment>
<comment type="function">
    <text evidence="4">Removes the formyl group from the N-terminal Met of newly synthesized proteins. Requires at least a dipeptide for an efficient rate of reaction. N-terminal L-methionine is a prerequisite for activity but the enzyme has broad specificity at other positions.</text>
</comment>
<comment type="catalytic activity">
    <reaction evidence="4">
        <text>N-terminal N-formyl-L-methionyl-[peptide] + H2O = N-terminal L-methionyl-[peptide] + formate</text>
        <dbReference type="Rhea" id="RHEA:24420"/>
        <dbReference type="Rhea" id="RHEA-COMP:10639"/>
        <dbReference type="Rhea" id="RHEA-COMP:10640"/>
        <dbReference type="ChEBI" id="CHEBI:15377"/>
        <dbReference type="ChEBI" id="CHEBI:15740"/>
        <dbReference type="ChEBI" id="CHEBI:49298"/>
        <dbReference type="ChEBI" id="CHEBI:64731"/>
        <dbReference type="EC" id="3.5.1.88"/>
    </reaction>
</comment>
<gene>
    <name evidence="4 5" type="primary">def</name>
    <name evidence="5" type="ORF">ACFSAH_10895</name>
</gene>
<dbReference type="PIRSF" id="PIRSF004749">
    <property type="entry name" value="Pep_def"/>
    <property type="match status" value="1"/>
</dbReference>
<reference evidence="6" key="1">
    <citation type="journal article" date="2019" name="Int. J. Syst. Evol. Microbiol.">
        <title>The Global Catalogue of Microorganisms (GCM) 10K type strain sequencing project: providing services to taxonomists for standard genome sequencing and annotation.</title>
        <authorList>
            <consortium name="The Broad Institute Genomics Platform"/>
            <consortium name="The Broad Institute Genome Sequencing Center for Infectious Disease"/>
            <person name="Wu L."/>
            <person name="Ma J."/>
        </authorList>
    </citation>
    <scope>NUCLEOTIDE SEQUENCE [LARGE SCALE GENOMIC DNA]</scope>
    <source>
        <strain evidence="6">CCUG 53762</strain>
    </source>
</reference>
<dbReference type="SUPFAM" id="SSF56420">
    <property type="entry name" value="Peptide deformylase"/>
    <property type="match status" value="1"/>
</dbReference>
<dbReference type="NCBIfam" id="TIGR00079">
    <property type="entry name" value="pept_deformyl"/>
    <property type="match status" value="1"/>
</dbReference>
<evidence type="ECO:0000256" key="1">
    <source>
        <dbReference type="ARBA" id="ARBA00010759"/>
    </source>
</evidence>
<evidence type="ECO:0000256" key="3">
    <source>
        <dbReference type="ARBA" id="ARBA00022801"/>
    </source>
</evidence>
<dbReference type="PANTHER" id="PTHR10458">
    <property type="entry name" value="PEPTIDE DEFORMYLASE"/>
    <property type="match status" value="1"/>
</dbReference>
<keyword evidence="4" id="KW-0408">Iron</keyword>
<dbReference type="EC" id="3.5.1.88" evidence="4"/>
<dbReference type="NCBIfam" id="NF001159">
    <property type="entry name" value="PRK00150.1-3"/>
    <property type="match status" value="1"/>
</dbReference>
<keyword evidence="3 4" id="KW-0378">Hydrolase</keyword>
<keyword evidence="4" id="KW-0648">Protein biosynthesis</keyword>
<dbReference type="EMBL" id="JBHUDG010000016">
    <property type="protein sequence ID" value="MFD1630387.1"/>
    <property type="molecule type" value="Genomic_DNA"/>
</dbReference>
<dbReference type="InterPro" id="IPR023635">
    <property type="entry name" value="Peptide_deformylase"/>
</dbReference>
<evidence type="ECO:0000256" key="4">
    <source>
        <dbReference type="HAMAP-Rule" id="MF_00163"/>
    </source>
</evidence>
<comment type="caution">
    <text evidence="5">The sequence shown here is derived from an EMBL/GenBank/DDBJ whole genome shotgun (WGS) entry which is preliminary data.</text>
</comment>
<dbReference type="PRINTS" id="PR01576">
    <property type="entry name" value="PDEFORMYLASE"/>
</dbReference>
<evidence type="ECO:0000313" key="5">
    <source>
        <dbReference type="EMBL" id="MFD1630387.1"/>
    </source>
</evidence>
<keyword evidence="6" id="KW-1185">Reference proteome</keyword>
<protein>
    <recommendedName>
        <fullName evidence="4">Peptide deformylase</fullName>
        <shortName evidence="4">PDF</shortName>
        <ecNumber evidence="4">3.5.1.88</ecNumber>
    </recommendedName>
    <alternativeName>
        <fullName evidence="4">Polypeptide deformylase</fullName>
    </alternativeName>
</protein>
<feature type="active site" evidence="4">
    <location>
        <position position="141"/>
    </location>
</feature>
<keyword evidence="2 4" id="KW-0479">Metal-binding</keyword>
<dbReference type="Pfam" id="PF01327">
    <property type="entry name" value="Pep_deformylase"/>
    <property type="match status" value="1"/>
</dbReference>
<accession>A0ABW4ID79</accession>
<name>A0ABW4ID79_9SPHI</name>
<evidence type="ECO:0000313" key="6">
    <source>
        <dbReference type="Proteomes" id="UP001597118"/>
    </source>
</evidence>
<dbReference type="RefSeq" id="WP_379662812.1">
    <property type="nucleotide sequence ID" value="NZ_JBHUDG010000016.1"/>
</dbReference>
<dbReference type="Gene3D" id="3.90.45.10">
    <property type="entry name" value="Peptide deformylase"/>
    <property type="match status" value="1"/>
</dbReference>
<sequence>MKLPIVAYGDPVLKKKGVDIDENYPELRALIDNMFETMYTANGVGLAAPQVGLSIRLFVVDATPFADEEPSLETFKKAFINPVIVEESGNEWKFNEGCLSIPDIREDVSRKERIKITYYDENWNYHEDTFDGLGARVIQHEYDHIEGKLFTDRISTLRKTMLKSKLDTITKGNIKVSYKMKFPNRKKK</sequence>
<dbReference type="Proteomes" id="UP001597118">
    <property type="component" value="Unassembled WGS sequence"/>
</dbReference>